<evidence type="ECO:0000313" key="1">
    <source>
        <dbReference type="EMBL" id="KAK3673573.1"/>
    </source>
</evidence>
<proteinExistence type="predicted"/>
<dbReference type="AlphaFoldDB" id="A0AAE0WKV6"/>
<dbReference type="Pfam" id="PF04681">
    <property type="entry name" value="Bys1"/>
    <property type="match status" value="1"/>
</dbReference>
<keyword evidence="2" id="KW-1185">Reference proteome</keyword>
<dbReference type="EMBL" id="JAUTXT010000024">
    <property type="protein sequence ID" value="KAK3673573.1"/>
    <property type="molecule type" value="Genomic_DNA"/>
</dbReference>
<dbReference type="InterPro" id="IPR006771">
    <property type="entry name" value="CetA-like"/>
</dbReference>
<sequence length="240" mass="25360">MPSKALLLVGMVSSSPIGDPDLVPRAYPQNGGGPGNYWHKDFFTLTWKTHTRQILTNVTEHMPGWNPSWASHFAVDSPPTNQVSFGTGIFGHVQNNCPTTVYIHTSIGANNGGPGGDDPADPVATYPIAPGTTYSTSIPAVINGAGGVSIKIGPDSTMNPGNIYQIEYTQFANSDGNMATWYVLSSVNGDPFVGSARYMQVTSNSGACSNIYNAPGSAVGDWPNVQGECEAAGDLYFYLC</sequence>
<reference evidence="1" key="1">
    <citation type="submission" date="2023-07" db="EMBL/GenBank/DDBJ databases">
        <title>Black Yeasts Isolated from many extreme environments.</title>
        <authorList>
            <person name="Coleine C."/>
            <person name="Stajich J.E."/>
            <person name="Selbmann L."/>
        </authorList>
    </citation>
    <scope>NUCLEOTIDE SEQUENCE</scope>
    <source>
        <strain evidence="1">CCFEE 5485</strain>
    </source>
</reference>
<accession>A0AAE0WKV6</accession>
<evidence type="ECO:0000313" key="2">
    <source>
        <dbReference type="Proteomes" id="UP001274830"/>
    </source>
</evidence>
<comment type="caution">
    <text evidence="1">The sequence shown here is derived from an EMBL/GenBank/DDBJ whole genome shotgun (WGS) entry which is preliminary data.</text>
</comment>
<organism evidence="1 2">
    <name type="scientific">Recurvomyces mirabilis</name>
    <dbReference type="NCBI Taxonomy" id="574656"/>
    <lineage>
        <taxon>Eukaryota</taxon>
        <taxon>Fungi</taxon>
        <taxon>Dikarya</taxon>
        <taxon>Ascomycota</taxon>
        <taxon>Pezizomycotina</taxon>
        <taxon>Dothideomycetes</taxon>
        <taxon>Dothideomycetidae</taxon>
        <taxon>Mycosphaerellales</taxon>
        <taxon>Teratosphaeriaceae</taxon>
        <taxon>Recurvomyces</taxon>
    </lineage>
</organism>
<dbReference type="Proteomes" id="UP001274830">
    <property type="component" value="Unassembled WGS sequence"/>
</dbReference>
<protein>
    <submittedName>
        <fullName evidence="1">Uncharacterized protein</fullName>
    </submittedName>
</protein>
<name>A0AAE0WKV6_9PEZI</name>
<gene>
    <name evidence="1" type="ORF">LTR78_006477</name>
</gene>